<reference evidence="2 3" key="1">
    <citation type="journal article" date="2019" name="Int. J. Syst. Evol. Microbiol.">
        <title>The Global Catalogue of Microorganisms (GCM) 10K type strain sequencing project: providing services to taxonomists for standard genome sequencing and annotation.</title>
        <authorList>
            <consortium name="The Broad Institute Genomics Platform"/>
            <consortium name="The Broad Institute Genome Sequencing Center for Infectious Disease"/>
            <person name="Wu L."/>
            <person name="Ma J."/>
        </authorList>
    </citation>
    <scope>NUCLEOTIDE SEQUENCE [LARGE SCALE GENOMIC DNA]</scope>
    <source>
        <strain evidence="2 3">CGMCC 1.12237</strain>
    </source>
</reference>
<gene>
    <name evidence="2" type="ORF">ACFPJ5_19205</name>
</gene>
<dbReference type="InterPro" id="IPR029058">
    <property type="entry name" value="AB_hydrolase_fold"/>
</dbReference>
<protein>
    <submittedName>
        <fullName evidence="2">Alpha/beta fold hydrolase</fullName>
    </submittedName>
</protein>
<organism evidence="2 3">
    <name type="scientific">Salinirubrum litoreum</name>
    <dbReference type="NCBI Taxonomy" id="1126234"/>
    <lineage>
        <taxon>Archaea</taxon>
        <taxon>Methanobacteriati</taxon>
        <taxon>Methanobacteriota</taxon>
        <taxon>Stenosarchaea group</taxon>
        <taxon>Halobacteria</taxon>
        <taxon>Halobacteriales</taxon>
        <taxon>Haloferacaceae</taxon>
        <taxon>Salinirubrum</taxon>
    </lineage>
</organism>
<dbReference type="PANTHER" id="PTHR43798">
    <property type="entry name" value="MONOACYLGLYCEROL LIPASE"/>
    <property type="match status" value="1"/>
</dbReference>
<dbReference type="Proteomes" id="UP001596201">
    <property type="component" value="Unassembled WGS sequence"/>
</dbReference>
<dbReference type="GO" id="GO:0016787">
    <property type="term" value="F:hydrolase activity"/>
    <property type="evidence" value="ECO:0007669"/>
    <property type="project" value="UniProtKB-KW"/>
</dbReference>
<name>A0ABD5RGV8_9EURY</name>
<dbReference type="RefSeq" id="WP_227231118.1">
    <property type="nucleotide sequence ID" value="NZ_JAJCVJ010000003.1"/>
</dbReference>
<keyword evidence="3" id="KW-1185">Reference proteome</keyword>
<dbReference type="Pfam" id="PF00561">
    <property type="entry name" value="Abhydrolase_1"/>
    <property type="match status" value="1"/>
</dbReference>
<sequence>MPTVQTGDIETYYETRGEGPPLLFVHGALSDHSAAAAQLDAFSEECTTIAYDLRGHGQTANPRDAPYSIDLLAADLDAFITALDLDHPVLCGVSMGGMVAQTYASRHPDGLGGLVLADTFTPSFVDRRDRFERTVLTRASLELLRLVGYERAMGALTWLGRRIERNRTTSLRPERFPPMETAAAVNALRAVLSFQHTDIDLRSITVPTLILYGEHETSVIRRHVPTLAAEIPRATVREVPDAGHASPWDNPAFFNDAIRTFLTEIVSSPAAGSEPPE</sequence>
<evidence type="ECO:0000313" key="3">
    <source>
        <dbReference type="Proteomes" id="UP001596201"/>
    </source>
</evidence>
<comment type="caution">
    <text evidence="2">The sequence shown here is derived from an EMBL/GenBank/DDBJ whole genome shotgun (WGS) entry which is preliminary data.</text>
</comment>
<keyword evidence="2" id="KW-0378">Hydrolase</keyword>
<evidence type="ECO:0000313" key="2">
    <source>
        <dbReference type="EMBL" id="MFC5369061.1"/>
    </source>
</evidence>
<dbReference type="Gene3D" id="3.40.50.1820">
    <property type="entry name" value="alpha/beta hydrolase"/>
    <property type="match status" value="1"/>
</dbReference>
<dbReference type="InterPro" id="IPR000073">
    <property type="entry name" value="AB_hydrolase_1"/>
</dbReference>
<dbReference type="EMBL" id="JBHSKX010000004">
    <property type="protein sequence ID" value="MFC5369061.1"/>
    <property type="molecule type" value="Genomic_DNA"/>
</dbReference>
<dbReference type="InterPro" id="IPR050266">
    <property type="entry name" value="AB_hydrolase_sf"/>
</dbReference>
<feature type="domain" description="AB hydrolase-1" evidence="1">
    <location>
        <begin position="20"/>
        <end position="251"/>
    </location>
</feature>
<accession>A0ABD5RGV8</accession>
<dbReference type="PRINTS" id="PR00111">
    <property type="entry name" value="ABHYDROLASE"/>
</dbReference>
<proteinExistence type="predicted"/>
<dbReference type="AlphaFoldDB" id="A0ABD5RGV8"/>
<evidence type="ECO:0000259" key="1">
    <source>
        <dbReference type="Pfam" id="PF00561"/>
    </source>
</evidence>
<dbReference type="SUPFAM" id="SSF53474">
    <property type="entry name" value="alpha/beta-Hydrolases"/>
    <property type="match status" value="1"/>
</dbReference>